<organism evidence="1 2">
    <name type="scientific">Protochlamydia amoebophila (strain UWE25)</name>
    <dbReference type="NCBI Taxonomy" id="264201"/>
    <lineage>
        <taxon>Bacteria</taxon>
        <taxon>Pseudomonadati</taxon>
        <taxon>Chlamydiota</taxon>
        <taxon>Chlamydiia</taxon>
        <taxon>Parachlamydiales</taxon>
        <taxon>Parachlamydiaceae</taxon>
        <taxon>Candidatus Protochlamydia</taxon>
    </lineage>
</organism>
<dbReference type="AlphaFoldDB" id="A0A2P9HA59"/>
<dbReference type="GO" id="GO:0003677">
    <property type="term" value="F:DNA binding"/>
    <property type="evidence" value="ECO:0007669"/>
    <property type="project" value="InterPro"/>
</dbReference>
<reference evidence="1 2" key="1">
    <citation type="journal article" date="2004" name="Science">
        <title>Illuminating the evolutionary history of chlamydiae.</title>
        <authorList>
            <person name="Horn M."/>
            <person name="Collingro A."/>
            <person name="Schmitz-Esser S."/>
            <person name="Beier C.L."/>
            <person name="Purkhold U."/>
            <person name="Fartmann B."/>
            <person name="Brandt P."/>
            <person name="Nyakatura G.J."/>
            <person name="Droege M."/>
            <person name="Frishman D."/>
            <person name="Rattei T."/>
            <person name="Mewes H."/>
            <person name="Wagner M."/>
        </authorList>
    </citation>
    <scope>NUCLEOTIDE SEQUENCE [LARGE SCALE GENOMIC DNA]</scope>
    <source>
        <strain evidence="1 2">UWE25</strain>
    </source>
</reference>
<dbReference type="KEGG" id="pcu:PC_RS10620"/>
<dbReference type="GO" id="GO:0006313">
    <property type="term" value="P:DNA transposition"/>
    <property type="evidence" value="ECO:0007669"/>
    <property type="project" value="InterPro"/>
</dbReference>
<dbReference type="RefSeq" id="WP_079890435.1">
    <property type="nucleotide sequence ID" value="NC_005861.2"/>
</dbReference>
<name>A0A2P9HA59_PARUW</name>
<protein>
    <recommendedName>
        <fullName evidence="3">Transposase</fullName>
    </recommendedName>
</protein>
<dbReference type="InterPro" id="IPR002514">
    <property type="entry name" value="Transposase_8"/>
</dbReference>
<dbReference type="Pfam" id="PF01527">
    <property type="entry name" value="HTH_Tnp_1"/>
    <property type="match status" value="1"/>
</dbReference>
<evidence type="ECO:0000313" key="1">
    <source>
        <dbReference type="EMBL" id="SPJ31884.1"/>
    </source>
</evidence>
<evidence type="ECO:0008006" key="3">
    <source>
        <dbReference type="Google" id="ProtNLM"/>
    </source>
</evidence>
<sequence>MIKILKEVDSRIPLAEDCRKYGISTASYYMWKDKFGGIGISEAKRLKGGFSHQYIRYIT</sequence>
<accession>A0A2P9HA59</accession>
<dbReference type="Proteomes" id="UP000000529">
    <property type="component" value="Chromosome"/>
</dbReference>
<dbReference type="EMBL" id="BX908798">
    <property type="protein sequence ID" value="SPJ31884.1"/>
    <property type="molecule type" value="Genomic_DNA"/>
</dbReference>
<dbReference type="OrthoDB" id="9774685at2"/>
<gene>
    <name evidence="1" type="ORF">PC_RS10620</name>
</gene>
<evidence type="ECO:0000313" key="2">
    <source>
        <dbReference type="Proteomes" id="UP000000529"/>
    </source>
</evidence>
<keyword evidence="2" id="KW-1185">Reference proteome</keyword>
<dbReference type="GO" id="GO:0004803">
    <property type="term" value="F:transposase activity"/>
    <property type="evidence" value="ECO:0007669"/>
    <property type="project" value="InterPro"/>
</dbReference>
<proteinExistence type="predicted"/>